<dbReference type="SMART" id="SM00408">
    <property type="entry name" value="IGc2"/>
    <property type="match status" value="2"/>
</dbReference>
<dbReference type="Pfam" id="PF13927">
    <property type="entry name" value="Ig_3"/>
    <property type="match status" value="1"/>
</dbReference>
<dbReference type="GO" id="GO:0098632">
    <property type="term" value="F:cell-cell adhesion mediator activity"/>
    <property type="evidence" value="ECO:0000318"/>
    <property type="project" value="GO_Central"/>
</dbReference>
<feature type="non-terminal residue" evidence="6">
    <location>
        <position position="252"/>
    </location>
</feature>
<dbReference type="PhylomeDB" id="E9GGJ9"/>
<protein>
    <recommendedName>
        <fullName evidence="5">Ig-like domain-containing protein</fullName>
    </recommendedName>
</protein>
<evidence type="ECO:0000313" key="7">
    <source>
        <dbReference type="Proteomes" id="UP000000305"/>
    </source>
</evidence>
<dbReference type="HOGENOM" id="CLU_1105000_0_0_1"/>
<dbReference type="GO" id="GO:0070593">
    <property type="term" value="P:dendrite self-avoidance"/>
    <property type="evidence" value="ECO:0000318"/>
    <property type="project" value="GO_Central"/>
</dbReference>
<dbReference type="Proteomes" id="UP000000305">
    <property type="component" value="Unassembled WGS sequence"/>
</dbReference>
<dbReference type="AlphaFoldDB" id="E9GGJ9"/>
<evidence type="ECO:0000259" key="5">
    <source>
        <dbReference type="PROSITE" id="PS50835"/>
    </source>
</evidence>
<evidence type="ECO:0000256" key="4">
    <source>
        <dbReference type="ARBA" id="ARBA00023319"/>
    </source>
</evidence>
<sequence length="252" mass="27914">VMIKTTVLSDCVTCQDDFYFRKWPVSPPGIIRTGQSVELECRVSAEDRISISWTLNGELLINSSRRYQNSTTGALVIRRADHRLDSGDFACTATNISSGFSIASQLATLMIHCKLLLLFNHNQLPPNILCVCHSKEHVALHCQVDGSGEILYDWFHNGRRIPKSKTKRLALNSLSTSASGTYTCSAKNGAGQHSKFNVPFGLSSSQVTRQLVRFTKETVAQLDTTVRLPCSFQPPAPVEWHFRGSLLGQTSQ</sequence>
<dbReference type="InParanoid" id="E9GGJ9"/>
<dbReference type="InterPro" id="IPR052598">
    <property type="entry name" value="IgSF_CEA-related"/>
</dbReference>
<proteinExistence type="predicted"/>
<reference evidence="6 7" key="1">
    <citation type="journal article" date="2011" name="Science">
        <title>The ecoresponsive genome of Daphnia pulex.</title>
        <authorList>
            <person name="Colbourne J.K."/>
            <person name="Pfrender M.E."/>
            <person name="Gilbert D."/>
            <person name="Thomas W.K."/>
            <person name="Tucker A."/>
            <person name="Oakley T.H."/>
            <person name="Tokishita S."/>
            <person name="Aerts A."/>
            <person name="Arnold G.J."/>
            <person name="Basu M.K."/>
            <person name="Bauer D.J."/>
            <person name="Caceres C.E."/>
            <person name="Carmel L."/>
            <person name="Casola C."/>
            <person name="Choi J.H."/>
            <person name="Detter J.C."/>
            <person name="Dong Q."/>
            <person name="Dusheyko S."/>
            <person name="Eads B.D."/>
            <person name="Frohlich T."/>
            <person name="Geiler-Samerotte K.A."/>
            <person name="Gerlach D."/>
            <person name="Hatcher P."/>
            <person name="Jogdeo S."/>
            <person name="Krijgsveld J."/>
            <person name="Kriventseva E.V."/>
            <person name="Kultz D."/>
            <person name="Laforsch C."/>
            <person name="Lindquist E."/>
            <person name="Lopez J."/>
            <person name="Manak J.R."/>
            <person name="Muller J."/>
            <person name="Pangilinan J."/>
            <person name="Patwardhan R.P."/>
            <person name="Pitluck S."/>
            <person name="Pritham E.J."/>
            <person name="Rechtsteiner A."/>
            <person name="Rho M."/>
            <person name="Rogozin I.B."/>
            <person name="Sakarya O."/>
            <person name="Salamov A."/>
            <person name="Schaack S."/>
            <person name="Shapiro H."/>
            <person name="Shiga Y."/>
            <person name="Skalitzky C."/>
            <person name="Smith Z."/>
            <person name="Souvorov A."/>
            <person name="Sung W."/>
            <person name="Tang Z."/>
            <person name="Tsuchiya D."/>
            <person name="Tu H."/>
            <person name="Vos H."/>
            <person name="Wang M."/>
            <person name="Wolf Y.I."/>
            <person name="Yamagata H."/>
            <person name="Yamada T."/>
            <person name="Ye Y."/>
            <person name="Shaw J.R."/>
            <person name="Andrews J."/>
            <person name="Crease T.J."/>
            <person name="Tang H."/>
            <person name="Lucas S.M."/>
            <person name="Robertson H.M."/>
            <person name="Bork P."/>
            <person name="Koonin E.V."/>
            <person name="Zdobnov E.M."/>
            <person name="Grigoriev I.V."/>
            <person name="Lynch M."/>
            <person name="Boore J.L."/>
        </authorList>
    </citation>
    <scope>NUCLEOTIDE SEQUENCE [LARGE SCALE GENOMIC DNA]</scope>
</reference>
<dbReference type="GO" id="GO:0007411">
    <property type="term" value="P:axon guidance"/>
    <property type="evidence" value="ECO:0000318"/>
    <property type="project" value="GO_Central"/>
</dbReference>
<dbReference type="GO" id="GO:0030424">
    <property type="term" value="C:axon"/>
    <property type="evidence" value="ECO:0000318"/>
    <property type="project" value="GO_Central"/>
</dbReference>
<keyword evidence="1" id="KW-0732">Signal</keyword>
<organism evidence="6 7">
    <name type="scientific">Daphnia pulex</name>
    <name type="common">Water flea</name>
    <dbReference type="NCBI Taxonomy" id="6669"/>
    <lineage>
        <taxon>Eukaryota</taxon>
        <taxon>Metazoa</taxon>
        <taxon>Ecdysozoa</taxon>
        <taxon>Arthropoda</taxon>
        <taxon>Crustacea</taxon>
        <taxon>Branchiopoda</taxon>
        <taxon>Diplostraca</taxon>
        <taxon>Cladocera</taxon>
        <taxon>Anomopoda</taxon>
        <taxon>Daphniidae</taxon>
        <taxon>Daphnia</taxon>
    </lineage>
</organism>
<feature type="domain" description="Ig-like" evidence="5">
    <location>
        <begin position="24"/>
        <end position="107"/>
    </location>
</feature>
<evidence type="ECO:0000256" key="2">
    <source>
        <dbReference type="ARBA" id="ARBA00023157"/>
    </source>
</evidence>
<dbReference type="InterPro" id="IPR007110">
    <property type="entry name" value="Ig-like_dom"/>
</dbReference>
<dbReference type="InterPro" id="IPR036179">
    <property type="entry name" value="Ig-like_dom_sf"/>
</dbReference>
<accession>E9GGJ9</accession>
<dbReference type="GO" id="GO:0005886">
    <property type="term" value="C:plasma membrane"/>
    <property type="evidence" value="ECO:0000318"/>
    <property type="project" value="GO_Central"/>
</dbReference>
<dbReference type="KEGG" id="dpx:DAPPUDRAFT_50242"/>
<dbReference type="STRING" id="6669.E9GGJ9"/>
<keyword evidence="2" id="KW-1015">Disulfide bond</keyword>
<name>E9GGJ9_DAPPU</name>
<dbReference type="PANTHER" id="PTHR44337">
    <property type="entry name" value="CARCINOEMBRYONIC ANTIGEN-RELATED CELL ADHESION MOLECULE 8"/>
    <property type="match status" value="1"/>
</dbReference>
<dbReference type="InterPro" id="IPR003598">
    <property type="entry name" value="Ig_sub2"/>
</dbReference>
<dbReference type="Pfam" id="PF13895">
    <property type="entry name" value="Ig_2"/>
    <property type="match status" value="1"/>
</dbReference>
<dbReference type="eggNOG" id="KOG4475">
    <property type="taxonomic scope" value="Eukaryota"/>
</dbReference>
<evidence type="ECO:0000313" key="6">
    <source>
        <dbReference type="EMBL" id="EFX81477.1"/>
    </source>
</evidence>
<dbReference type="PANTHER" id="PTHR44337:SF20">
    <property type="entry name" value="CARCINOEMBRYONIC ANTIGEN-RELATED CELL ADHESION MOLECULE 5-RELATED"/>
    <property type="match status" value="1"/>
</dbReference>
<evidence type="ECO:0000256" key="1">
    <source>
        <dbReference type="ARBA" id="ARBA00022729"/>
    </source>
</evidence>
<dbReference type="PROSITE" id="PS50835">
    <property type="entry name" value="IG_LIKE"/>
    <property type="match status" value="2"/>
</dbReference>
<keyword evidence="7" id="KW-1185">Reference proteome</keyword>
<keyword evidence="4" id="KW-0393">Immunoglobulin domain</keyword>
<dbReference type="InterPro" id="IPR013783">
    <property type="entry name" value="Ig-like_fold"/>
</dbReference>
<keyword evidence="3" id="KW-0325">Glycoprotein</keyword>
<dbReference type="GO" id="GO:0007156">
    <property type="term" value="P:homophilic cell adhesion via plasma membrane adhesion molecules"/>
    <property type="evidence" value="ECO:0000318"/>
    <property type="project" value="GO_Central"/>
</dbReference>
<dbReference type="Gene3D" id="2.60.40.10">
    <property type="entry name" value="Immunoglobulins"/>
    <property type="match status" value="2"/>
</dbReference>
<gene>
    <name evidence="6" type="ORF">DAPPUDRAFT_50242</name>
</gene>
<dbReference type="EMBL" id="GL732543">
    <property type="protein sequence ID" value="EFX81477.1"/>
    <property type="molecule type" value="Genomic_DNA"/>
</dbReference>
<feature type="domain" description="Ig-like" evidence="5">
    <location>
        <begin position="125"/>
        <end position="197"/>
    </location>
</feature>
<dbReference type="InterPro" id="IPR003599">
    <property type="entry name" value="Ig_sub"/>
</dbReference>
<evidence type="ECO:0000256" key="3">
    <source>
        <dbReference type="ARBA" id="ARBA00023180"/>
    </source>
</evidence>
<dbReference type="SMART" id="SM00409">
    <property type="entry name" value="IG"/>
    <property type="match status" value="2"/>
</dbReference>
<dbReference type="SUPFAM" id="SSF48726">
    <property type="entry name" value="Immunoglobulin"/>
    <property type="match status" value="2"/>
</dbReference>
<dbReference type="OrthoDB" id="2413561at2759"/>
<dbReference type="OMA" id="RISWIMN"/>